<dbReference type="PROSITE" id="PS00383">
    <property type="entry name" value="TYR_PHOSPHATASE_1"/>
    <property type="match status" value="1"/>
</dbReference>
<evidence type="ECO:0000313" key="16">
    <source>
        <dbReference type="EMBL" id="CAF3989638.1"/>
    </source>
</evidence>
<accession>A0A815P3X0</accession>
<evidence type="ECO:0000313" key="19">
    <source>
        <dbReference type="Proteomes" id="UP000663866"/>
    </source>
</evidence>
<dbReference type="Proteomes" id="UP000663824">
    <property type="component" value="Unassembled WGS sequence"/>
</dbReference>
<dbReference type="InterPro" id="IPR029021">
    <property type="entry name" value="Prot-tyrosine_phosphatase-like"/>
</dbReference>
<dbReference type="InterPro" id="IPR000340">
    <property type="entry name" value="Dual-sp_phosphatase_cat-dom"/>
</dbReference>
<evidence type="ECO:0000313" key="12">
    <source>
        <dbReference type="EMBL" id="CAF2259125.1"/>
    </source>
</evidence>
<dbReference type="GO" id="GO:0008138">
    <property type="term" value="F:protein tyrosine/serine/threonine phosphatase activity"/>
    <property type="evidence" value="ECO:0007669"/>
    <property type="project" value="InterPro"/>
</dbReference>
<dbReference type="SUPFAM" id="SSF52799">
    <property type="entry name" value="(Phosphotyrosine protein) phosphatases II"/>
    <property type="match status" value="1"/>
</dbReference>
<evidence type="ECO:0000259" key="7">
    <source>
        <dbReference type="PROSITE" id="PS50056"/>
    </source>
</evidence>
<dbReference type="PROSITE" id="PS50054">
    <property type="entry name" value="TYR_PHOSPHATASE_DUAL"/>
    <property type="match status" value="1"/>
</dbReference>
<feature type="domain" description="Tyrosine-protein phosphatase" evidence="6">
    <location>
        <begin position="4"/>
        <end position="148"/>
    </location>
</feature>
<dbReference type="Proteomes" id="UP000663834">
    <property type="component" value="Unassembled WGS sequence"/>
</dbReference>
<evidence type="ECO:0000313" key="17">
    <source>
        <dbReference type="EMBL" id="CAF4020776.1"/>
    </source>
</evidence>
<dbReference type="SMART" id="SM00195">
    <property type="entry name" value="DSPc"/>
    <property type="match status" value="1"/>
</dbReference>
<evidence type="ECO:0000313" key="15">
    <source>
        <dbReference type="EMBL" id="CAF3980261.1"/>
    </source>
</evidence>
<evidence type="ECO:0000256" key="2">
    <source>
        <dbReference type="ARBA" id="ARBA00013064"/>
    </source>
</evidence>
<gene>
    <name evidence="16" type="ORF">BYL167_LOCUS13077</name>
    <name evidence="9" type="ORF">CJN711_LOCUS29461</name>
    <name evidence="15" type="ORF">GIL414_LOCUS10640</name>
    <name evidence="8" type="ORF">KQP761_LOCUS11656</name>
    <name evidence="11" type="ORF">MBJ925_LOCUS27780</name>
    <name evidence="14" type="ORF">OVN521_LOCUS5509</name>
    <name evidence="17" type="ORF">SMN809_LOCUS13006</name>
    <name evidence="13" type="ORF">UXM345_LOCUS1136</name>
    <name evidence="10" type="ORF">WKI299_LOCUS5827</name>
    <name evidence="12" type="ORF">XDN619_LOCUS35961</name>
</gene>
<evidence type="ECO:0000256" key="4">
    <source>
        <dbReference type="ARBA" id="ARBA00022912"/>
    </source>
</evidence>
<evidence type="ECO:0000313" key="11">
    <source>
        <dbReference type="EMBL" id="CAF2132037.1"/>
    </source>
</evidence>
<evidence type="ECO:0000313" key="13">
    <source>
        <dbReference type="EMBL" id="CAF3736121.1"/>
    </source>
</evidence>
<dbReference type="Proteomes" id="UP000681967">
    <property type="component" value="Unassembled WGS sequence"/>
</dbReference>
<dbReference type="Proteomes" id="UP000663856">
    <property type="component" value="Unassembled WGS sequence"/>
</dbReference>
<dbReference type="Gene3D" id="3.90.190.10">
    <property type="entry name" value="Protein tyrosine phosphatase superfamily"/>
    <property type="match status" value="1"/>
</dbReference>
<dbReference type="InterPro" id="IPR016130">
    <property type="entry name" value="Tyr_Pase_AS"/>
</dbReference>
<dbReference type="PROSITE" id="PS50056">
    <property type="entry name" value="TYR_PHOSPHATASE_2"/>
    <property type="match status" value="1"/>
</dbReference>
<dbReference type="EC" id="3.1.3.48" evidence="2"/>
<dbReference type="AlphaFoldDB" id="A0A815P3X0"/>
<sequence>MEFEADLIDDRVWLGSLAAMENTVALGNLHITHILTVIKSELRVNENDNFVRKQIYVEDEEITDLLSVFDSCYDFIDKALSENSTNNVLVHCLAGVSRSATIACMWLMRRHSLSANDAFKRLKLARPFIQPNLSFCAQIYLFEQMNNKLDVNHELYKEFHFERARTIYIDHDTENEGIDKKNDLRQQYCQAFTLPYGHAMCTVTETYICRQCQTELFTNADLSQHSEGGGLYNWFMKYGKNRFSKLLPEVECHQQLFTNCLQWLMAQIDTPTNSHNDSIKCLKCSEIIGKYDLYGAKCSCGRWIMPAFHFDIERVEKKNVTNINIETKNATA</sequence>
<keyword evidence="3" id="KW-0378">Hydrolase</keyword>
<dbReference type="EMBL" id="CAJNOW010005217">
    <property type="protein sequence ID" value="CAF1443872.1"/>
    <property type="molecule type" value="Genomic_DNA"/>
</dbReference>
<evidence type="ECO:0000313" key="9">
    <source>
        <dbReference type="EMBL" id="CAF1537263.1"/>
    </source>
</evidence>
<evidence type="ECO:0000313" key="14">
    <source>
        <dbReference type="EMBL" id="CAF3828655.1"/>
    </source>
</evidence>
<dbReference type="Proteomes" id="UP000681720">
    <property type="component" value="Unassembled WGS sequence"/>
</dbReference>
<dbReference type="EMBL" id="CAJNOV010013979">
    <property type="protein sequence ID" value="CAF1537263.1"/>
    <property type="molecule type" value="Genomic_DNA"/>
</dbReference>
<dbReference type="EMBL" id="CAJOBJ010003847">
    <property type="protein sequence ID" value="CAF3980261.1"/>
    <property type="molecule type" value="Genomic_DNA"/>
</dbReference>
<dbReference type="Proteomes" id="UP000663887">
    <property type="component" value="Unassembled WGS sequence"/>
</dbReference>
<evidence type="ECO:0000256" key="5">
    <source>
        <dbReference type="PIRSR" id="PIRSR000941-50"/>
    </source>
</evidence>
<dbReference type="EMBL" id="CAJNRE010014891">
    <property type="protein sequence ID" value="CAF2132037.1"/>
    <property type="molecule type" value="Genomic_DNA"/>
</dbReference>
<dbReference type="PIRSF" id="PIRSF000941">
    <property type="entry name" value="DUSP12"/>
    <property type="match status" value="1"/>
</dbReference>
<protein>
    <recommendedName>
        <fullName evidence="2">protein-tyrosine-phosphatase</fullName>
        <ecNumber evidence="2">3.1.3.48</ecNumber>
    </recommendedName>
</protein>
<dbReference type="EMBL" id="CAJNRG010018519">
    <property type="protein sequence ID" value="CAF2259125.1"/>
    <property type="molecule type" value="Genomic_DNA"/>
</dbReference>
<dbReference type="InterPro" id="IPR000387">
    <property type="entry name" value="Tyr_Pase_dom"/>
</dbReference>
<dbReference type="OrthoDB" id="2017893at2759"/>
<dbReference type="EMBL" id="CAJOBI010005060">
    <property type="protein sequence ID" value="CAF4020776.1"/>
    <property type="molecule type" value="Genomic_DNA"/>
</dbReference>
<reference evidence="8" key="1">
    <citation type="submission" date="2021-02" db="EMBL/GenBank/DDBJ databases">
        <authorList>
            <person name="Nowell W R."/>
        </authorList>
    </citation>
    <scope>NUCLEOTIDE SEQUENCE</scope>
</reference>
<evidence type="ECO:0000313" key="10">
    <source>
        <dbReference type="EMBL" id="CAF2021487.1"/>
    </source>
</evidence>
<evidence type="ECO:0000313" key="18">
    <source>
        <dbReference type="Proteomes" id="UP000663834"/>
    </source>
</evidence>
<keyword evidence="19" id="KW-1185">Reference proteome</keyword>
<dbReference type="EMBL" id="CAJOBF010000058">
    <property type="protein sequence ID" value="CAF3736121.1"/>
    <property type="molecule type" value="Genomic_DNA"/>
</dbReference>
<evidence type="ECO:0000256" key="3">
    <source>
        <dbReference type="ARBA" id="ARBA00022801"/>
    </source>
</evidence>
<name>A0A815P3X0_9BILA</name>
<feature type="domain" description="Tyrosine specific protein phosphatases" evidence="7">
    <location>
        <begin position="73"/>
        <end position="127"/>
    </location>
</feature>
<evidence type="ECO:0000259" key="6">
    <source>
        <dbReference type="PROSITE" id="PS50054"/>
    </source>
</evidence>
<dbReference type="EMBL" id="CAJOBG010000550">
    <property type="protein sequence ID" value="CAF3828655.1"/>
    <property type="molecule type" value="Genomic_DNA"/>
</dbReference>
<organism evidence="8 18">
    <name type="scientific">Rotaria magnacalcarata</name>
    <dbReference type="NCBI Taxonomy" id="392030"/>
    <lineage>
        <taxon>Eukaryota</taxon>
        <taxon>Metazoa</taxon>
        <taxon>Spiralia</taxon>
        <taxon>Gnathifera</taxon>
        <taxon>Rotifera</taxon>
        <taxon>Eurotatoria</taxon>
        <taxon>Bdelloidea</taxon>
        <taxon>Philodinida</taxon>
        <taxon>Philodinidae</taxon>
        <taxon>Rotaria</taxon>
    </lineage>
</organism>
<keyword evidence="4" id="KW-0904">Protein phosphatase</keyword>
<comment type="similarity">
    <text evidence="1">Belongs to the protein-tyrosine phosphatase family. Non-receptor class dual specificity subfamily.</text>
</comment>
<comment type="caution">
    <text evidence="8">The sequence shown here is derived from an EMBL/GenBank/DDBJ whole genome shotgun (WGS) entry which is preliminary data.</text>
</comment>
<dbReference type="InterPro" id="IPR016278">
    <property type="entry name" value="DUSP12"/>
</dbReference>
<feature type="active site" description="Phosphocysteine intermediate" evidence="5">
    <location>
        <position position="92"/>
    </location>
</feature>
<dbReference type="Proteomes" id="UP000663855">
    <property type="component" value="Unassembled WGS sequence"/>
</dbReference>
<dbReference type="Proteomes" id="UP000663866">
    <property type="component" value="Unassembled WGS sequence"/>
</dbReference>
<evidence type="ECO:0000313" key="8">
    <source>
        <dbReference type="EMBL" id="CAF1443872.1"/>
    </source>
</evidence>
<dbReference type="Proteomes" id="UP000663842">
    <property type="component" value="Unassembled WGS sequence"/>
</dbReference>
<dbReference type="PANTHER" id="PTHR45848:SF4">
    <property type="entry name" value="DUAL SPECIFICITY PROTEIN PHOSPHATASE 12"/>
    <property type="match status" value="1"/>
</dbReference>
<dbReference type="Proteomes" id="UP000676336">
    <property type="component" value="Unassembled WGS sequence"/>
</dbReference>
<dbReference type="EMBL" id="CAJOBH010004433">
    <property type="protein sequence ID" value="CAF3989638.1"/>
    <property type="molecule type" value="Genomic_DNA"/>
</dbReference>
<dbReference type="EMBL" id="CAJNRF010001663">
    <property type="protein sequence ID" value="CAF2021487.1"/>
    <property type="molecule type" value="Genomic_DNA"/>
</dbReference>
<proteinExistence type="inferred from homology"/>
<evidence type="ECO:0000256" key="1">
    <source>
        <dbReference type="ARBA" id="ARBA00008601"/>
    </source>
</evidence>
<dbReference type="Pfam" id="PF00782">
    <property type="entry name" value="DSPc"/>
    <property type="match status" value="1"/>
</dbReference>
<dbReference type="CDD" id="cd14498">
    <property type="entry name" value="DSP"/>
    <property type="match status" value="1"/>
</dbReference>
<dbReference type="InterPro" id="IPR020422">
    <property type="entry name" value="TYR_PHOSPHATASE_DUAL_dom"/>
</dbReference>
<dbReference type="GO" id="GO:0004725">
    <property type="term" value="F:protein tyrosine phosphatase activity"/>
    <property type="evidence" value="ECO:0007669"/>
    <property type="project" value="UniProtKB-EC"/>
</dbReference>
<dbReference type="PANTHER" id="PTHR45848">
    <property type="entry name" value="DUAL SPECIFICITY PROTEIN PHOSPHATASE 12 FAMILY MEMBER"/>
    <property type="match status" value="1"/>
</dbReference>